<gene>
    <name evidence="6" type="primary">glsA</name>
    <name evidence="6" type="ORF">ACFPFU_07145</name>
</gene>
<evidence type="ECO:0000256" key="4">
    <source>
        <dbReference type="ARBA" id="ARBA00022801"/>
    </source>
</evidence>
<dbReference type="InterPro" id="IPR012338">
    <property type="entry name" value="Beta-lactam/transpept-like"/>
</dbReference>
<reference evidence="7" key="1">
    <citation type="journal article" date="2019" name="Int. J. Syst. Evol. Microbiol.">
        <title>The Global Catalogue of Microorganisms (GCM) 10K type strain sequencing project: providing services to taxonomists for standard genome sequencing and annotation.</title>
        <authorList>
            <consortium name="The Broad Institute Genomics Platform"/>
            <consortium name="The Broad Institute Genome Sequencing Center for Infectious Disease"/>
            <person name="Wu L."/>
            <person name="Ma J."/>
        </authorList>
    </citation>
    <scope>NUCLEOTIDE SEQUENCE [LARGE SCALE GENOMIC DNA]</scope>
    <source>
        <strain evidence="7">CGMCC 4.7466</strain>
    </source>
</reference>
<dbReference type="Gene3D" id="3.40.710.10">
    <property type="entry name" value="DD-peptidase/beta-lactamase superfamily"/>
    <property type="match status" value="1"/>
</dbReference>
<keyword evidence="7" id="KW-1185">Reference proteome</keyword>
<evidence type="ECO:0000256" key="1">
    <source>
        <dbReference type="ARBA" id="ARBA00011076"/>
    </source>
</evidence>
<dbReference type="Proteomes" id="UP001595818">
    <property type="component" value="Unassembled WGS sequence"/>
</dbReference>
<dbReference type="PANTHER" id="PTHR12544">
    <property type="entry name" value="GLUTAMINASE"/>
    <property type="match status" value="1"/>
</dbReference>
<sequence>MKKHRIEDFETFCQDIKKYYERSRSKNEGEVKGGGKADSYAIAICNMEGETYSLGDHHERFALQSVSKPINYALALKENGEEEVHRHVGREPSGRGYNGLVLNQESLPHNPMINAGAIMTCSMIKPGETMENRFSHVKETWSNLCANSDIGFDSSVANGKDKGYQRNMALSYHMLEQGAFPEGTDIYETMELYNKCCGIRLNVDQLAVAAASLASGGCCPATREKVFESENIRDCLSLMLSCGMYDYSGEFAFLVGLPAKSGVSGAMMVAVPGLLGIGIYSPPLDELGNPVRGIAFCRELVKEYGFHKYDLIVKNTS</sequence>
<accession>A0ABV9SYH3</accession>
<name>A0ABV9SYH3_9BACT</name>
<dbReference type="PANTHER" id="PTHR12544:SF29">
    <property type="entry name" value="GLUTAMINASE"/>
    <property type="match status" value="1"/>
</dbReference>
<comment type="catalytic activity">
    <reaction evidence="5">
        <text>L-glutamine + H2O = L-glutamate + NH4(+)</text>
        <dbReference type="Rhea" id="RHEA:15889"/>
        <dbReference type="ChEBI" id="CHEBI:15377"/>
        <dbReference type="ChEBI" id="CHEBI:28938"/>
        <dbReference type="ChEBI" id="CHEBI:29985"/>
        <dbReference type="ChEBI" id="CHEBI:58359"/>
        <dbReference type="EC" id="3.5.1.2"/>
    </reaction>
</comment>
<keyword evidence="4 6" id="KW-0378">Hydrolase</keyword>
<dbReference type="GO" id="GO:0004359">
    <property type="term" value="F:glutaminase activity"/>
    <property type="evidence" value="ECO:0007669"/>
    <property type="project" value="UniProtKB-EC"/>
</dbReference>
<proteinExistence type="inferred from homology"/>
<comment type="similarity">
    <text evidence="1">Belongs to the glutaminase family.</text>
</comment>
<protein>
    <recommendedName>
        <fullName evidence="3">glutaminase</fullName>
        <ecNumber evidence="3">3.5.1.2</ecNumber>
    </recommendedName>
</protein>
<dbReference type="SUPFAM" id="SSF56601">
    <property type="entry name" value="beta-lactamase/transpeptidase-like"/>
    <property type="match status" value="1"/>
</dbReference>
<evidence type="ECO:0000313" key="6">
    <source>
        <dbReference type="EMBL" id="MFC4871456.1"/>
    </source>
</evidence>
<dbReference type="NCBIfam" id="TIGR03814">
    <property type="entry name" value="Gln_ase"/>
    <property type="match status" value="1"/>
</dbReference>
<evidence type="ECO:0000256" key="5">
    <source>
        <dbReference type="ARBA" id="ARBA00049534"/>
    </source>
</evidence>
<evidence type="ECO:0000256" key="3">
    <source>
        <dbReference type="ARBA" id="ARBA00012918"/>
    </source>
</evidence>
<dbReference type="EMBL" id="JBHSJJ010000003">
    <property type="protein sequence ID" value="MFC4871456.1"/>
    <property type="molecule type" value="Genomic_DNA"/>
</dbReference>
<dbReference type="RefSeq" id="WP_377062934.1">
    <property type="nucleotide sequence ID" value="NZ_JBHSJJ010000003.1"/>
</dbReference>
<organism evidence="6 7">
    <name type="scientific">Negadavirga shengliensis</name>
    <dbReference type="NCBI Taxonomy" id="1389218"/>
    <lineage>
        <taxon>Bacteria</taxon>
        <taxon>Pseudomonadati</taxon>
        <taxon>Bacteroidota</taxon>
        <taxon>Cytophagia</taxon>
        <taxon>Cytophagales</taxon>
        <taxon>Cyclobacteriaceae</taxon>
        <taxon>Negadavirga</taxon>
    </lineage>
</organism>
<evidence type="ECO:0000256" key="2">
    <source>
        <dbReference type="ARBA" id="ARBA00011881"/>
    </source>
</evidence>
<comment type="subunit">
    <text evidence="2">Homotetramer.</text>
</comment>
<dbReference type="InterPro" id="IPR015868">
    <property type="entry name" value="Glutaminase"/>
</dbReference>
<comment type="caution">
    <text evidence="6">The sequence shown here is derived from an EMBL/GenBank/DDBJ whole genome shotgun (WGS) entry which is preliminary data.</text>
</comment>
<dbReference type="Pfam" id="PF04960">
    <property type="entry name" value="Glutaminase"/>
    <property type="match status" value="1"/>
</dbReference>
<dbReference type="EC" id="3.5.1.2" evidence="3"/>
<evidence type="ECO:0000313" key="7">
    <source>
        <dbReference type="Proteomes" id="UP001595818"/>
    </source>
</evidence>